<sequence>MTAQADRPWAIRGEAVRQAARACATGVAILTTKSGDELFAKTVSSFVTLSMDPPLISVAVTKHSPLVQAVSDSGRLAVSVLRVGQEHLSQRFATPGAGHASGAFTGVRTRIEATGAPVLDECLSWFDCTLYNVLPGGDHSILIGLPVAVASSEGEPLLYHEGDYHALTPLTVPSAPCPDRAPTAPGVRT</sequence>
<dbReference type="SUPFAM" id="SSF50475">
    <property type="entry name" value="FMN-binding split barrel"/>
    <property type="match status" value="1"/>
</dbReference>
<feature type="domain" description="Flavin reductase like" evidence="2">
    <location>
        <begin position="20"/>
        <end position="166"/>
    </location>
</feature>
<dbReference type="InterPro" id="IPR050268">
    <property type="entry name" value="NADH-dep_flavin_reductase"/>
</dbReference>
<evidence type="ECO:0000259" key="2">
    <source>
        <dbReference type="SMART" id="SM00903"/>
    </source>
</evidence>
<dbReference type="EMBL" id="BAAABW010000044">
    <property type="protein sequence ID" value="GAA0382061.1"/>
    <property type="molecule type" value="Genomic_DNA"/>
</dbReference>
<dbReference type="Gene3D" id="2.30.110.10">
    <property type="entry name" value="Electron Transport, Fmn-binding Protein, Chain A"/>
    <property type="match status" value="1"/>
</dbReference>
<dbReference type="SMART" id="SM00903">
    <property type="entry name" value="Flavin_Reduct"/>
    <property type="match status" value="1"/>
</dbReference>
<dbReference type="InterPro" id="IPR012349">
    <property type="entry name" value="Split_barrel_FMN-bd"/>
</dbReference>
<dbReference type="InterPro" id="IPR002563">
    <property type="entry name" value="Flavin_Rdtase-like_dom"/>
</dbReference>
<evidence type="ECO:0000256" key="1">
    <source>
        <dbReference type="ARBA" id="ARBA00023002"/>
    </source>
</evidence>
<name>A0ABP3HXE8_9ACTN</name>
<evidence type="ECO:0000313" key="3">
    <source>
        <dbReference type="EMBL" id="GAA0382061.1"/>
    </source>
</evidence>
<dbReference type="Proteomes" id="UP001500063">
    <property type="component" value="Unassembled WGS sequence"/>
</dbReference>
<comment type="caution">
    <text evidence="3">The sequence shown here is derived from an EMBL/GenBank/DDBJ whole genome shotgun (WGS) entry which is preliminary data.</text>
</comment>
<organism evidence="3 4">
    <name type="scientific">Streptomyces blastmyceticus</name>
    <dbReference type="NCBI Taxonomy" id="68180"/>
    <lineage>
        <taxon>Bacteria</taxon>
        <taxon>Bacillati</taxon>
        <taxon>Actinomycetota</taxon>
        <taxon>Actinomycetes</taxon>
        <taxon>Kitasatosporales</taxon>
        <taxon>Streptomycetaceae</taxon>
        <taxon>Streptomyces</taxon>
    </lineage>
</organism>
<protein>
    <submittedName>
        <fullName evidence="3">Flavin reductase family protein</fullName>
    </submittedName>
</protein>
<dbReference type="Pfam" id="PF01613">
    <property type="entry name" value="Flavin_Reduct"/>
    <property type="match status" value="1"/>
</dbReference>
<proteinExistence type="predicted"/>
<dbReference type="PANTHER" id="PTHR30466">
    <property type="entry name" value="FLAVIN REDUCTASE"/>
    <property type="match status" value="1"/>
</dbReference>
<accession>A0ABP3HXE8</accession>
<evidence type="ECO:0000313" key="4">
    <source>
        <dbReference type="Proteomes" id="UP001500063"/>
    </source>
</evidence>
<keyword evidence="1" id="KW-0560">Oxidoreductase</keyword>
<dbReference type="PANTHER" id="PTHR30466:SF1">
    <property type="entry name" value="FMN REDUCTASE (NADH) RUTF"/>
    <property type="match status" value="1"/>
</dbReference>
<reference evidence="4" key="1">
    <citation type="journal article" date="2019" name="Int. J. Syst. Evol. Microbiol.">
        <title>The Global Catalogue of Microorganisms (GCM) 10K type strain sequencing project: providing services to taxonomists for standard genome sequencing and annotation.</title>
        <authorList>
            <consortium name="The Broad Institute Genomics Platform"/>
            <consortium name="The Broad Institute Genome Sequencing Center for Infectious Disease"/>
            <person name="Wu L."/>
            <person name="Ma J."/>
        </authorList>
    </citation>
    <scope>NUCLEOTIDE SEQUENCE [LARGE SCALE GENOMIC DNA]</scope>
    <source>
        <strain evidence="4">JCM 4565</strain>
    </source>
</reference>
<keyword evidence="4" id="KW-1185">Reference proteome</keyword>
<gene>
    <name evidence="3" type="ORF">GCM10010319_70630</name>
</gene>